<evidence type="ECO:0000256" key="5">
    <source>
        <dbReference type="ARBA" id="ARBA00022723"/>
    </source>
</evidence>
<evidence type="ECO:0000256" key="3">
    <source>
        <dbReference type="ARBA" id="ARBA00011870"/>
    </source>
</evidence>
<protein>
    <submittedName>
        <fullName evidence="9">(2R)-ethylmalonyl-CoA mutase</fullName>
    </submittedName>
</protein>
<dbReference type="InterPro" id="IPR006159">
    <property type="entry name" value="Acid_CoA_mut_C"/>
</dbReference>
<dbReference type="Pfam" id="PF01642">
    <property type="entry name" value="MM_CoA_mutase"/>
    <property type="match status" value="1"/>
</dbReference>
<evidence type="ECO:0000256" key="2">
    <source>
        <dbReference type="ARBA" id="ARBA00008465"/>
    </source>
</evidence>
<keyword evidence="7" id="KW-0170">Cobalt</keyword>
<dbReference type="RefSeq" id="WP_184938596.1">
    <property type="nucleotide sequence ID" value="NZ_JACHJV010000001.1"/>
</dbReference>
<dbReference type="Pfam" id="PF02310">
    <property type="entry name" value="B12-binding"/>
    <property type="match status" value="1"/>
</dbReference>
<sequence>MTNRQHRDRPWLMRTYAGHSTAADSNALYRRNLAKGQTGLSVAFDLPTQTGYDSDHVLARGEVGRVGVPIGHLGDMRALFDGIPLEQTNTSMTINATAMWLLALYQVVAEEQGADITKLTGTTQNDIVKEYLSRGTHVFPPGPSIRLITDMIAYTVAGIPKWNPINICSYHLQEAGATPVQEIAFAMCTAITVLDAVRDSGQVPQERMGEVVGRISFFVNAGVRFVEEMCKLRAFGLLWEKVTLERYGIQDPKQRRFRYGVQVNSLGLTEAQPENNVQRIVLEMLGVTLSKDARARAVQLPAWNEALGLPRPWDQQWSLRIQQVLAYESDLLEYGDLFNGSHVVEAKTAELLAGAEAEIAKVLGMGDGTGREGIIPAVESGYLKSALVASHAERRARIESGEDKIVGVNCFDTTEENPLTADLDAAIMVVDPAAEQGVLDGLAAWKADRDEAAALRALAELKAVATTEVNLMAATLDCVRAGVTTGEWAFALREVFGEYRAPTGVGGAPVAVPAEPGGELAAVRAAVAATAAELGCGKLRLLVGKPGLDGHSNGAEQIAVRARDAGFEVVYQGIRLTPEQIVAAAVAEDVHCVGLSILSGAHAELVPDVLRRLRRAGVEDVPVIVGGIIPAADGEALKAAGVAAVFTPKDFGITTIIGRIVDEIRLANHLAPTTTKEETLA</sequence>
<accession>A0A7W7R5V7</accession>
<dbReference type="NCBIfam" id="TIGR00640">
    <property type="entry name" value="acid_CoA_mut_C"/>
    <property type="match status" value="1"/>
</dbReference>
<dbReference type="PANTHER" id="PTHR48101">
    <property type="entry name" value="METHYLMALONYL-COA MUTASE, MITOCHONDRIAL-RELATED"/>
    <property type="match status" value="1"/>
</dbReference>
<keyword evidence="10" id="KW-1185">Reference proteome</keyword>
<dbReference type="InterPro" id="IPR036724">
    <property type="entry name" value="Cobalamin-bd_sf"/>
</dbReference>
<dbReference type="InterPro" id="IPR006158">
    <property type="entry name" value="Cobalamin-bd"/>
</dbReference>
<dbReference type="GO" id="GO:0004494">
    <property type="term" value="F:methylmalonyl-CoA mutase activity"/>
    <property type="evidence" value="ECO:0007669"/>
    <property type="project" value="UniProtKB-EC"/>
</dbReference>
<dbReference type="SUPFAM" id="SSF52242">
    <property type="entry name" value="Cobalamin (vitamin B12)-binding domain"/>
    <property type="match status" value="1"/>
</dbReference>
<dbReference type="Proteomes" id="UP000540506">
    <property type="component" value="Unassembled WGS sequence"/>
</dbReference>
<keyword evidence="5" id="KW-0479">Metal-binding</keyword>
<evidence type="ECO:0000256" key="7">
    <source>
        <dbReference type="ARBA" id="ARBA00023285"/>
    </source>
</evidence>
<evidence type="ECO:0000256" key="4">
    <source>
        <dbReference type="ARBA" id="ARBA00022628"/>
    </source>
</evidence>
<comment type="subunit">
    <text evidence="3">Heterodimer of an alpha and a beta chain.</text>
</comment>
<proteinExistence type="inferred from homology"/>
<dbReference type="SUPFAM" id="SSF51703">
    <property type="entry name" value="Cobalamin (vitamin B12)-dependent enzymes"/>
    <property type="match status" value="1"/>
</dbReference>
<dbReference type="AlphaFoldDB" id="A0A7W7R5V7"/>
<dbReference type="NCBIfam" id="TIGR00641">
    <property type="entry name" value="acid_CoA_mut_N"/>
    <property type="match status" value="1"/>
</dbReference>
<name>A0A7W7R5V7_KITKI</name>
<keyword evidence="4" id="KW-0846">Cobalamin</keyword>
<evidence type="ECO:0000313" key="9">
    <source>
        <dbReference type="EMBL" id="MBB4925968.1"/>
    </source>
</evidence>
<evidence type="ECO:0000313" key="10">
    <source>
        <dbReference type="Proteomes" id="UP000540506"/>
    </source>
</evidence>
<organism evidence="9 10">
    <name type="scientific">Kitasatospora kifunensis</name>
    <name type="common">Streptomyces kifunensis</name>
    <dbReference type="NCBI Taxonomy" id="58351"/>
    <lineage>
        <taxon>Bacteria</taxon>
        <taxon>Bacillati</taxon>
        <taxon>Actinomycetota</taxon>
        <taxon>Actinomycetes</taxon>
        <taxon>Kitasatosporales</taxon>
        <taxon>Streptomycetaceae</taxon>
        <taxon>Kitasatospora</taxon>
    </lineage>
</organism>
<comment type="similarity">
    <text evidence="2">Belongs to the methylmalonyl-CoA mutase family.</text>
</comment>
<dbReference type="InterPro" id="IPR006098">
    <property type="entry name" value="MMCoA_mutase_a_cat"/>
</dbReference>
<evidence type="ECO:0000256" key="6">
    <source>
        <dbReference type="ARBA" id="ARBA00023235"/>
    </source>
</evidence>
<gene>
    <name evidence="9" type="ORF">FHR34_004961</name>
</gene>
<comment type="caution">
    <text evidence="9">The sequence shown here is derived from an EMBL/GenBank/DDBJ whole genome shotgun (WGS) entry which is preliminary data.</text>
</comment>
<feature type="domain" description="B12-binding" evidence="8">
    <location>
        <begin position="538"/>
        <end position="667"/>
    </location>
</feature>
<dbReference type="Gene3D" id="3.40.50.280">
    <property type="entry name" value="Cobalamin-binding domain"/>
    <property type="match status" value="1"/>
</dbReference>
<reference evidence="9 10" key="1">
    <citation type="submission" date="2020-08" db="EMBL/GenBank/DDBJ databases">
        <title>Sequencing the genomes of 1000 actinobacteria strains.</title>
        <authorList>
            <person name="Klenk H.-P."/>
        </authorList>
    </citation>
    <scope>NUCLEOTIDE SEQUENCE [LARGE SCALE GENOMIC DNA]</scope>
    <source>
        <strain evidence="9 10">DSM 41654</strain>
    </source>
</reference>
<dbReference type="GO" id="GO:0046872">
    <property type="term" value="F:metal ion binding"/>
    <property type="evidence" value="ECO:0007669"/>
    <property type="project" value="UniProtKB-KW"/>
</dbReference>
<comment type="cofactor">
    <cofactor evidence="1">
        <name>adenosylcob(III)alamin</name>
        <dbReference type="ChEBI" id="CHEBI:18408"/>
    </cofactor>
</comment>
<keyword evidence="6" id="KW-0413">Isomerase</keyword>
<dbReference type="InterPro" id="IPR006099">
    <property type="entry name" value="MeMalonylCoA_mutase_a/b_cat"/>
</dbReference>
<dbReference type="CDD" id="cd02071">
    <property type="entry name" value="MM_CoA_mut_B12_BD"/>
    <property type="match status" value="1"/>
</dbReference>
<dbReference type="GO" id="GO:0031419">
    <property type="term" value="F:cobalamin binding"/>
    <property type="evidence" value="ECO:0007669"/>
    <property type="project" value="UniProtKB-KW"/>
</dbReference>
<dbReference type="InterPro" id="IPR016176">
    <property type="entry name" value="Cbl-dep_enz_cat"/>
</dbReference>
<dbReference type="PANTHER" id="PTHR48101:SF3">
    <property type="entry name" value="COENZYME B12-DEPENDENT MUTASE"/>
    <property type="match status" value="1"/>
</dbReference>
<dbReference type="PROSITE" id="PS51332">
    <property type="entry name" value="B12_BINDING"/>
    <property type="match status" value="1"/>
</dbReference>
<evidence type="ECO:0000259" key="8">
    <source>
        <dbReference type="PROSITE" id="PS51332"/>
    </source>
</evidence>
<dbReference type="Gene3D" id="3.20.20.240">
    <property type="entry name" value="Methylmalonyl-CoA mutase"/>
    <property type="match status" value="1"/>
</dbReference>
<dbReference type="EMBL" id="JACHJV010000001">
    <property type="protein sequence ID" value="MBB4925968.1"/>
    <property type="molecule type" value="Genomic_DNA"/>
</dbReference>
<evidence type="ECO:0000256" key="1">
    <source>
        <dbReference type="ARBA" id="ARBA00001922"/>
    </source>
</evidence>